<dbReference type="InterPro" id="IPR011012">
    <property type="entry name" value="Longin-like_dom_sf"/>
</dbReference>
<name>A0A9P7BFZ0_9ASCO</name>
<keyword evidence="10" id="KW-0406">Ion transport</keyword>
<evidence type="ECO:0000256" key="5">
    <source>
        <dbReference type="ARBA" id="ARBA00022448"/>
    </source>
</evidence>
<dbReference type="GO" id="GO:0031966">
    <property type="term" value="C:mitochondrial membrane"/>
    <property type="evidence" value="ECO:0007669"/>
    <property type="project" value="UniProtKB-SubCell"/>
</dbReference>
<gene>
    <name evidence="17" type="primary">ATP4</name>
    <name evidence="17" type="ORF">C6P40_001347</name>
</gene>
<evidence type="ECO:0000313" key="17">
    <source>
        <dbReference type="EMBL" id="KAG0688144.1"/>
    </source>
</evidence>
<dbReference type="EMBL" id="PUHW01000178">
    <property type="protein sequence ID" value="KAG0688144.1"/>
    <property type="molecule type" value="Genomic_DNA"/>
</dbReference>
<dbReference type="SUPFAM" id="SSF64356">
    <property type="entry name" value="SNARE-like"/>
    <property type="match status" value="1"/>
</dbReference>
<feature type="domain" description="AP complex mu/sigma subunit" evidence="16">
    <location>
        <begin position="3"/>
        <end position="141"/>
    </location>
</feature>
<evidence type="ECO:0000256" key="8">
    <source>
        <dbReference type="ARBA" id="ARBA00022927"/>
    </source>
</evidence>
<evidence type="ECO:0000256" key="10">
    <source>
        <dbReference type="ARBA" id="ARBA00023065"/>
    </source>
</evidence>
<keyword evidence="12" id="KW-0472">Membrane</keyword>
<dbReference type="GO" id="GO:0015078">
    <property type="term" value="F:proton transmembrane transporter activity"/>
    <property type="evidence" value="ECO:0007669"/>
    <property type="project" value="InterPro"/>
</dbReference>
<dbReference type="GO" id="GO:0045259">
    <property type="term" value="C:proton-transporting ATP synthase complex"/>
    <property type="evidence" value="ECO:0007669"/>
    <property type="project" value="UniProtKB-KW"/>
</dbReference>
<dbReference type="Pfam" id="PF05405">
    <property type="entry name" value="Mt_ATP-synt_B"/>
    <property type="match status" value="1"/>
</dbReference>
<keyword evidence="9" id="KW-0333">Golgi apparatus</keyword>
<dbReference type="CDD" id="cd14831">
    <property type="entry name" value="AP1_sigma"/>
    <property type="match status" value="1"/>
</dbReference>
<dbReference type="InterPro" id="IPR044733">
    <property type="entry name" value="AP1_sigma"/>
</dbReference>
<dbReference type="Proteomes" id="UP000697127">
    <property type="component" value="Unassembled WGS sequence"/>
</dbReference>
<evidence type="ECO:0000256" key="14">
    <source>
        <dbReference type="ARBA" id="ARBA00074180"/>
    </source>
</evidence>
<evidence type="ECO:0000256" key="2">
    <source>
        <dbReference type="ARBA" id="ARBA00004555"/>
    </source>
</evidence>
<dbReference type="GO" id="GO:0015031">
    <property type="term" value="P:protein transport"/>
    <property type="evidence" value="ECO:0007669"/>
    <property type="project" value="UniProtKB-KW"/>
</dbReference>
<dbReference type="InterPro" id="IPR022775">
    <property type="entry name" value="AP_mu_sigma_su"/>
</dbReference>
<dbReference type="AlphaFoldDB" id="A0A9P7BFZ0"/>
<keyword evidence="18" id="KW-1185">Reference proteome</keyword>
<keyword evidence="13" id="KW-0968">Cytoplasmic vesicle</keyword>
<dbReference type="OrthoDB" id="67388at2759"/>
<dbReference type="InterPro" id="IPR008688">
    <property type="entry name" value="ATP_synth_Bsub_B/MI25"/>
</dbReference>
<dbReference type="FunFam" id="3.30.450.60:FF:000007">
    <property type="entry name" value="AP complex subunit sigma"/>
    <property type="match status" value="1"/>
</dbReference>
<evidence type="ECO:0000256" key="4">
    <source>
        <dbReference type="ARBA" id="ARBA00006972"/>
    </source>
</evidence>
<keyword evidence="11" id="KW-0496">Mitochondrion</keyword>
<evidence type="ECO:0000256" key="7">
    <source>
        <dbReference type="ARBA" id="ARBA00022781"/>
    </source>
</evidence>
<evidence type="ECO:0000256" key="12">
    <source>
        <dbReference type="ARBA" id="ARBA00023136"/>
    </source>
</evidence>
<dbReference type="GO" id="GO:0005829">
    <property type="term" value="C:cytosol"/>
    <property type="evidence" value="ECO:0007669"/>
    <property type="project" value="GOC"/>
</dbReference>
<proteinExistence type="inferred from homology"/>
<keyword evidence="6" id="KW-0138">CF(0)</keyword>
<evidence type="ECO:0000256" key="11">
    <source>
        <dbReference type="ARBA" id="ARBA00023128"/>
    </source>
</evidence>
<dbReference type="PANTHER" id="PTHR11753">
    <property type="entry name" value="ADAPTOR COMPLEXES SMALL SUBUNIT FAMILY"/>
    <property type="match status" value="1"/>
</dbReference>
<dbReference type="Gene3D" id="1.20.5.2210">
    <property type="match status" value="1"/>
</dbReference>
<evidence type="ECO:0000256" key="3">
    <source>
        <dbReference type="ARBA" id="ARBA00004640"/>
    </source>
</evidence>
<dbReference type="GO" id="GO:0030121">
    <property type="term" value="C:AP-1 adaptor complex"/>
    <property type="evidence" value="ECO:0007669"/>
    <property type="project" value="InterPro"/>
</dbReference>
<evidence type="ECO:0000256" key="6">
    <source>
        <dbReference type="ARBA" id="ARBA00022547"/>
    </source>
</evidence>
<dbReference type="Gene3D" id="3.30.450.60">
    <property type="match status" value="1"/>
</dbReference>
<evidence type="ECO:0000256" key="9">
    <source>
        <dbReference type="ARBA" id="ARBA00023034"/>
    </source>
</evidence>
<organism evidence="17 18">
    <name type="scientific">Pichia californica</name>
    <dbReference type="NCBI Taxonomy" id="460514"/>
    <lineage>
        <taxon>Eukaryota</taxon>
        <taxon>Fungi</taxon>
        <taxon>Dikarya</taxon>
        <taxon>Ascomycota</taxon>
        <taxon>Saccharomycotina</taxon>
        <taxon>Pichiomycetes</taxon>
        <taxon>Pichiales</taxon>
        <taxon>Pichiaceae</taxon>
        <taxon>Pichia</taxon>
    </lineage>
</organism>
<keyword evidence="7" id="KW-0375">Hydrogen ion transport</keyword>
<sequence>MGINYLILLSKQGKVRLSKWYMSIGEKEKQEIIRDITAIIPLRRARMCNVIEYKDSKIVYKRYASLFFITSINNEDNELITLELIQRYVEIMDKAYGNVCELDIVFNFQLAYYILDELVIDGNIQESSSSEILRKLKTCDDIEEADLLAGNSSKKAAARRSVATPIAIRALSTPVEPKQKANSIIDALPGNSILSKTGILATTAAASVYAVSSELYVVNDETLLLFTFLGFVGLIAKVIAPMYGEFAKDRTAFVTKLLNDARSGHVSAVKERIDQVSNLKDVVPTTKALFELSKETAALEAESFELKQKVGVASEAKSVLDSWVRFEAQVRQLEQEQLSATVISKVQSDLKDPKFQDKILSQAVADIEKLFAKEK</sequence>
<evidence type="ECO:0000256" key="1">
    <source>
        <dbReference type="ARBA" id="ARBA00004325"/>
    </source>
</evidence>
<dbReference type="GO" id="GO:0035615">
    <property type="term" value="F:clathrin adaptor activity"/>
    <property type="evidence" value="ECO:0007669"/>
    <property type="project" value="InterPro"/>
</dbReference>
<comment type="similarity">
    <text evidence="4">Belongs to the adaptor complexes small subunit family.</text>
</comment>
<evidence type="ECO:0000256" key="15">
    <source>
        <dbReference type="ARBA" id="ARBA00081706"/>
    </source>
</evidence>
<protein>
    <recommendedName>
        <fullName evidence="14">AP-1 complex subunit sigma-1</fullName>
    </recommendedName>
    <alternativeName>
        <fullName evidence="15">Sigma1-adaptin</fullName>
    </alternativeName>
</protein>
<reference evidence="17" key="1">
    <citation type="submission" date="2020-11" db="EMBL/GenBank/DDBJ databases">
        <title>Kefir isolates.</title>
        <authorList>
            <person name="Marcisauskas S."/>
            <person name="Kim Y."/>
            <person name="Blasche S."/>
        </authorList>
    </citation>
    <scope>NUCLEOTIDE SEQUENCE</scope>
    <source>
        <strain evidence="17">Olga-1</strain>
    </source>
</reference>
<accession>A0A9P7BFZ0</accession>
<evidence type="ECO:0000256" key="13">
    <source>
        <dbReference type="ARBA" id="ARBA00023329"/>
    </source>
</evidence>
<dbReference type="GO" id="GO:0015986">
    <property type="term" value="P:proton motive force-driven ATP synthesis"/>
    <property type="evidence" value="ECO:0007669"/>
    <property type="project" value="InterPro"/>
</dbReference>
<comment type="caution">
    <text evidence="17">The sequence shown here is derived from an EMBL/GenBank/DDBJ whole genome shotgun (WGS) entry which is preliminary data.</text>
</comment>
<comment type="subcellular location">
    <subcellularLocation>
        <location evidence="3">Cytoplasmic vesicle</location>
        <location evidence="3">Clathrin-coated vesicle membrane</location>
    </subcellularLocation>
    <subcellularLocation>
        <location evidence="2">Golgi apparatus</location>
    </subcellularLocation>
    <subcellularLocation>
        <location evidence="1">Mitochondrion membrane</location>
    </subcellularLocation>
</comment>
<keyword evidence="8" id="KW-0653">Protein transport</keyword>
<evidence type="ECO:0000313" key="18">
    <source>
        <dbReference type="Proteomes" id="UP000697127"/>
    </source>
</evidence>
<evidence type="ECO:0000259" key="16">
    <source>
        <dbReference type="Pfam" id="PF01217"/>
    </source>
</evidence>
<dbReference type="GO" id="GO:0016482">
    <property type="term" value="P:cytosolic transport"/>
    <property type="evidence" value="ECO:0007669"/>
    <property type="project" value="UniProtKB-ARBA"/>
</dbReference>
<dbReference type="SUPFAM" id="SSF161060">
    <property type="entry name" value="ATP synthase B chain-like"/>
    <property type="match status" value="1"/>
</dbReference>
<keyword evidence="5" id="KW-0813">Transport</keyword>
<dbReference type="Pfam" id="PF01217">
    <property type="entry name" value="Clat_adaptor_s"/>
    <property type="match status" value="1"/>
</dbReference>
<dbReference type="InterPro" id="IPR016635">
    <property type="entry name" value="AP_complex_ssu"/>
</dbReference>